<proteinExistence type="predicted"/>
<feature type="transmembrane region" description="Helical" evidence="6">
    <location>
        <begin position="186"/>
        <end position="208"/>
    </location>
</feature>
<evidence type="ECO:0000313" key="8">
    <source>
        <dbReference type="Proteomes" id="UP001203761"/>
    </source>
</evidence>
<comment type="subcellular location">
    <subcellularLocation>
        <location evidence="1">Cell membrane</location>
        <topology evidence="1">Multi-pass membrane protein</topology>
    </subcellularLocation>
</comment>
<feature type="transmembrane region" description="Helical" evidence="6">
    <location>
        <begin position="76"/>
        <end position="96"/>
    </location>
</feature>
<feature type="transmembrane region" description="Helical" evidence="6">
    <location>
        <begin position="334"/>
        <end position="356"/>
    </location>
</feature>
<keyword evidence="8" id="KW-1185">Reference proteome</keyword>
<keyword evidence="4 6" id="KW-1133">Transmembrane helix</keyword>
<feature type="transmembrane region" description="Helical" evidence="6">
    <location>
        <begin position="303"/>
        <end position="322"/>
    </location>
</feature>
<dbReference type="EMBL" id="JAKNCJ010000002">
    <property type="protein sequence ID" value="MCL6422903.1"/>
    <property type="molecule type" value="Genomic_DNA"/>
</dbReference>
<feature type="transmembrane region" description="Helical" evidence="6">
    <location>
        <begin position="116"/>
        <end position="137"/>
    </location>
</feature>
<evidence type="ECO:0000256" key="4">
    <source>
        <dbReference type="ARBA" id="ARBA00022989"/>
    </source>
</evidence>
<evidence type="ECO:0000256" key="5">
    <source>
        <dbReference type="ARBA" id="ARBA00023136"/>
    </source>
</evidence>
<evidence type="ECO:0000256" key="6">
    <source>
        <dbReference type="SAM" id="Phobius"/>
    </source>
</evidence>
<gene>
    <name evidence="7" type="ORF">Bequi_05795</name>
</gene>
<comment type="caution">
    <text evidence="7">The sequence shown here is derived from an EMBL/GenBank/DDBJ whole genome shotgun (WGS) entry which is preliminary data.</text>
</comment>
<accession>A0ABT0R0E0</accession>
<dbReference type="InterPro" id="IPR022791">
    <property type="entry name" value="L-PG_synthase/AglD"/>
</dbReference>
<evidence type="ECO:0000256" key="1">
    <source>
        <dbReference type="ARBA" id="ARBA00004651"/>
    </source>
</evidence>
<dbReference type="Pfam" id="PF03706">
    <property type="entry name" value="LPG_synthase_TM"/>
    <property type="match status" value="1"/>
</dbReference>
<dbReference type="RefSeq" id="WP_249737012.1">
    <property type="nucleotide sequence ID" value="NZ_JAKNCJ010000002.1"/>
</dbReference>
<organism evidence="7 8">
    <name type="scientific">Brachybacterium equifaecis</name>
    <dbReference type="NCBI Taxonomy" id="2910770"/>
    <lineage>
        <taxon>Bacteria</taxon>
        <taxon>Bacillati</taxon>
        <taxon>Actinomycetota</taxon>
        <taxon>Actinomycetes</taxon>
        <taxon>Micrococcales</taxon>
        <taxon>Dermabacteraceae</taxon>
        <taxon>Brachybacterium</taxon>
    </lineage>
</organism>
<keyword evidence="3 6" id="KW-0812">Transmembrane</keyword>
<evidence type="ECO:0000256" key="2">
    <source>
        <dbReference type="ARBA" id="ARBA00022475"/>
    </source>
</evidence>
<keyword evidence="2" id="KW-1003">Cell membrane</keyword>
<evidence type="ECO:0000313" key="7">
    <source>
        <dbReference type="EMBL" id="MCL6422903.1"/>
    </source>
</evidence>
<protein>
    <submittedName>
        <fullName evidence="7">Lysylphosphatidylglycerol synthase domain-containing protein</fullName>
    </submittedName>
</protein>
<feature type="transmembrane region" description="Helical" evidence="6">
    <location>
        <begin position="362"/>
        <end position="381"/>
    </location>
</feature>
<feature type="transmembrane region" description="Helical" evidence="6">
    <location>
        <begin position="144"/>
        <end position="166"/>
    </location>
</feature>
<name>A0ABT0R0E0_9MICO</name>
<sequence length="393" mass="38317">MHSADRSTPSDAPSDSAEAIAQELLRPRSETLRPSRAVWALLSLALLVALLLWLLPLVVGASWTEISAGLGALPPWVLLAALALGALAFALEALALRAAVPGSPAPAALQAHGASMALTLLVPGGSLLGIGAVSAILHRRGLPLGAILTGIVTFSVADIAIGGIAVPLAGVLSYAALSAGTALPGTWVAVLVALLGALLSAAAVALLAHRAAFLSVLETVVPLLDRGAWGAGADGADGDAVAGTVPAGQDGGTQAVIASALAVRDGAAHRLRNRGAQIALPLLLARALQLGALALAIHASGFGIGAAATVGVFLVARTVALVPLTPGGGGLTEAAAAAVLVALGMPGAAAATSALVLSLATLAAPLLLGAACGLTALLVPGRRGPGMHEGRRP</sequence>
<reference evidence="7" key="1">
    <citation type="submission" date="2022-02" db="EMBL/GenBank/DDBJ databases">
        <authorList>
            <person name="Lee M."/>
            <person name="Kim S.-J."/>
            <person name="Jung M.-Y."/>
        </authorList>
    </citation>
    <scope>NUCLEOTIDE SEQUENCE</scope>
    <source>
        <strain evidence="7">JHP9</strain>
    </source>
</reference>
<dbReference type="Proteomes" id="UP001203761">
    <property type="component" value="Unassembled WGS sequence"/>
</dbReference>
<feature type="transmembrane region" description="Helical" evidence="6">
    <location>
        <begin position="37"/>
        <end position="64"/>
    </location>
</feature>
<evidence type="ECO:0000256" key="3">
    <source>
        <dbReference type="ARBA" id="ARBA00022692"/>
    </source>
</evidence>
<keyword evidence="5 6" id="KW-0472">Membrane</keyword>